<reference evidence="1" key="1">
    <citation type="submission" date="2014-11" db="EMBL/GenBank/DDBJ databases">
        <authorList>
            <person name="Amaro Gonzalez C."/>
        </authorList>
    </citation>
    <scope>NUCLEOTIDE SEQUENCE</scope>
</reference>
<proteinExistence type="predicted"/>
<dbReference type="EMBL" id="GBXM01021706">
    <property type="protein sequence ID" value="JAH86871.1"/>
    <property type="molecule type" value="Transcribed_RNA"/>
</dbReference>
<sequence length="69" mass="8106">MTQWCLTHRISSHLVDQSLCNSSYPFNCNAVLFDLISPVSNNRLTTLIKQFRQTMKNQHPQVQNHLFFL</sequence>
<reference evidence="1" key="2">
    <citation type="journal article" date="2015" name="Fish Shellfish Immunol.">
        <title>Early steps in the European eel (Anguilla anguilla)-Vibrio vulnificus interaction in the gills: Role of the RtxA13 toxin.</title>
        <authorList>
            <person name="Callol A."/>
            <person name="Pajuelo D."/>
            <person name="Ebbesson L."/>
            <person name="Teles M."/>
            <person name="MacKenzie S."/>
            <person name="Amaro C."/>
        </authorList>
    </citation>
    <scope>NUCLEOTIDE SEQUENCE</scope>
</reference>
<dbReference type="AlphaFoldDB" id="A0A0E9W9A9"/>
<name>A0A0E9W9A9_ANGAN</name>
<protein>
    <submittedName>
        <fullName evidence="1">Uncharacterized protein</fullName>
    </submittedName>
</protein>
<accession>A0A0E9W9A9</accession>
<evidence type="ECO:0000313" key="1">
    <source>
        <dbReference type="EMBL" id="JAH86871.1"/>
    </source>
</evidence>
<organism evidence="1">
    <name type="scientific">Anguilla anguilla</name>
    <name type="common">European freshwater eel</name>
    <name type="synonym">Muraena anguilla</name>
    <dbReference type="NCBI Taxonomy" id="7936"/>
    <lineage>
        <taxon>Eukaryota</taxon>
        <taxon>Metazoa</taxon>
        <taxon>Chordata</taxon>
        <taxon>Craniata</taxon>
        <taxon>Vertebrata</taxon>
        <taxon>Euteleostomi</taxon>
        <taxon>Actinopterygii</taxon>
        <taxon>Neopterygii</taxon>
        <taxon>Teleostei</taxon>
        <taxon>Anguilliformes</taxon>
        <taxon>Anguillidae</taxon>
        <taxon>Anguilla</taxon>
    </lineage>
</organism>